<keyword evidence="3" id="KW-1185">Reference proteome</keyword>
<evidence type="ECO:0000256" key="1">
    <source>
        <dbReference type="ARBA" id="ARBA00034923"/>
    </source>
</evidence>
<reference evidence="2 3" key="1">
    <citation type="submission" date="2018-12" db="EMBL/GenBank/DDBJ databases">
        <title>Rubrispira sanarue gen. nov., sp., nov., a member of the order Silvanigrellales, isolated from a brackish lake in Hamamatsu Japan.</title>
        <authorList>
            <person name="Maejima Y."/>
            <person name="Iino T."/>
            <person name="Muraguchi Y."/>
            <person name="Fukuda K."/>
            <person name="Nojiri H."/>
            <person name="Ohkuma M."/>
            <person name="Moriuchi R."/>
            <person name="Dohra H."/>
            <person name="Kimbara K."/>
            <person name="Shintani M."/>
        </authorList>
    </citation>
    <scope>NUCLEOTIDE SEQUENCE [LARGE SCALE GENOMIC DNA]</scope>
    <source>
        <strain evidence="2 3">RF1110005</strain>
    </source>
</reference>
<dbReference type="GO" id="GO:0043138">
    <property type="term" value="F:3'-5' DNA helicase activity"/>
    <property type="evidence" value="ECO:0007669"/>
    <property type="project" value="TreeGrafter"/>
</dbReference>
<dbReference type="PANTHER" id="PTHR11070">
    <property type="entry name" value="UVRD / RECB / PCRA DNA HELICASE FAMILY MEMBER"/>
    <property type="match status" value="1"/>
</dbReference>
<sequence length="255" mass="29098">MLSRWRRRIFFVFINYFLETWVNFDDYAILLRLIQLNCGGLPDGAQGEEVFKFDHVVIDEAQDFGALELIVLLNSVNSRTGVTIVGDVNQKIAPGKEFVSWDELAKLLNMGEAKVTRLELGHRSSLPIMWLADHVIESEPILQGREGTYPEAISFASQKLIIEYLAQFILKRISEEPNAHICIAMRYKKLRPTYLAESNKLLADKNIDIRAAERDNFAFRKSVTLTNVHQIKGLEFVSVIVVDGDIYTWTCDAES</sequence>
<dbReference type="Proteomes" id="UP000291236">
    <property type="component" value="Chromosome"/>
</dbReference>
<dbReference type="Gene3D" id="3.40.50.300">
    <property type="entry name" value="P-loop containing nucleotide triphosphate hydrolases"/>
    <property type="match status" value="2"/>
</dbReference>
<dbReference type="KEGG" id="sbf:JCM31447_24430"/>
<dbReference type="GO" id="GO:0005524">
    <property type="term" value="F:ATP binding"/>
    <property type="evidence" value="ECO:0007669"/>
    <property type="project" value="InterPro"/>
</dbReference>
<dbReference type="PANTHER" id="PTHR11070:SF2">
    <property type="entry name" value="ATP-DEPENDENT DNA HELICASE SRS2"/>
    <property type="match status" value="1"/>
</dbReference>
<name>A0A4P2VPZ9_FLUSA</name>
<dbReference type="AlphaFoldDB" id="A0A4P2VPZ9"/>
<dbReference type="GO" id="GO:0000725">
    <property type="term" value="P:recombinational repair"/>
    <property type="evidence" value="ECO:0007669"/>
    <property type="project" value="TreeGrafter"/>
</dbReference>
<gene>
    <name evidence="2" type="ORF">JCM31447_24430</name>
</gene>
<dbReference type="Pfam" id="PF13245">
    <property type="entry name" value="AAA_19"/>
    <property type="match status" value="1"/>
</dbReference>
<dbReference type="GO" id="GO:0003677">
    <property type="term" value="F:DNA binding"/>
    <property type="evidence" value="ECO:0007669"/>
    <property type="project" value="InterPro"/>
</dbReference>
<evidence type="ECO:0000313" key="2">
    <source>
        <dbReference type="EMBL" id="BBH53989.1"/>
    </source>
</evidence>
<accession>A0A4P2VPZ9</accession>
<dbReference type="OrthoDB" id="7211215at2"/>
<dbReference type="InterPro" id="IPR000212">
    <property type="entry name" value="DNA_helicase_UvrD/REP"/>
</dbReference>
<dbReference type="InterPro" id="IPR027417">
    <property type="entry name" value="P-loop_NTPase"/>
</dbReference>
<evidence type="ECO:0000313" key="3">
    <source>
        <dbReference type="Proteomes" id="UP000291236"/>
    </source>
</evidence>
<proteinExistence type="predicted"/>
<dbReference type="EMBL" id="AP019368">
    <property type="protein sequence ID" value="BBH53989.1"/>
    <property type="molecule type" value="Genomic_DNA"/>
</dbReference>
<protein>
    <recommendedName>
        <fullName evidence="1">DNA 3'-5' helicase II</fullName>
    </recommendedName>
</protein>
<dbReference type="SUPFAM" id="SSF52540">
    <property type="entry name" value="P-loop containing nucleoside triphosphate hydrolases"/>
    <property type="match status" value="1"/>
</dbReference>
<dbReference type="RefSeq" id="WP_130610932.1">
    <property type="nucleotide sequence ID" value="NZ_AP019368.1"/>
</dbReference>
<organism evidence="2 3">
    <name type="scientific">Fluviispira sanaruensis</name>
    <dbReference type="NCBI Taxonomy" id="2493639"/>
    <lineage>
        <taxon>Bacteria</taxon>
        <taxon>Pseudomonadati</taxon>
        <taxon>Bdellovibrionota</taxon>
        <taxon>Oligoflexia</taxon>
        <taxon>Silvanigrellales</taxon>
        <taxon>Silvanigrellaceae</taxon>
        <taxon>Fluviispira</taxon>
    </lineage>
</organism>